<feature type="compositionally biased region" description="Basic residues" evidence="1">
    <location>
        <begin position="102"/>
        <end position="145"/>
    </location>
</feature>
<feature type="compositionally biased region" description="Basic residues" evidence="1">
    <location>
        <begin position="315"/>
        <end position="325"/>
    </location>
</feature>
<proteinExistence type="predicted"/>
<feature type="compositionally biased region" description="Basic and acidic residues" evidence="1">
    <location>
        <begin position="170"/>
        <end position="206"/>
    </location>
</feature>
<feature type="compositionally biased region" description="Basic residues" evidence="1">
    <location>
        <begin position="233"/>
        <end position="247"/>
    </location>
</feature>
<dbReference type="AlphaFoldDB" id="A0A6J4RKF9"/>
<reference evidence="2" key="1">
    <citation type="submission" date="2020-02" db="EMBL/GenBank/DDBJ databases">
        <authorList>
            <person name="Meier V. D."/>
        </authorList>
    </citation>
    <scope>NUCLEOTIDE SEQUENCE</scope>
    <source>
        <strain evidence="2">AVDCRST_MAG30</strain>
    </source>
</reference>
<feature type="non-terminal residue" evidence="2">
    <location>
        <position position="1"/>
    </location>
</feature>
<organism evidence="2">
    <name type="scientific">uncultured Solirubrobacteraceae bacterium</name>
    <dbReference type="NCBI Taxonomy" id="1162706"/>
    <lineage>
        <taxon>Bacteria</taxon>
        <taxon>Bacillati</taxon>
        <taxon>Actinomycetota</taxon>
        <taxon>Thermoleophilia</taxon>
        <taxon>Solirubrobacterales</taxon>
        <taxon>Solirubrobacteraceae</taxon>
        <taxon>environmental samples</taxon>
    </lineage>
</organism>
<sequence>GPVRTRLDRPRARPAHRRRAGPRTADPGVPAARQQRAVLDRGGARRRPVVHPARPRPARPHHDPRRAPRRRHPRRAAQPGPHRRRPRRALLHGSPDGPGRAGRARLHGPRRRRPGVPGRRLRGAHAGRHHRRARRLALVQRRRAVRERCPPGGRLPGGLLRVARAGRGGVHPDRRGRPPDRARLGRADARPGRGHVADEQERADHRPHPRHRPPPGQEVQSGAAARPRGDRRGARRRAVVRRGRARRDRPDHHLRLGVAVQAAQARQPSGRHHRGARRRDLVHGGRQRGQRHRPDHPGRRHHRVPAPPTRVWAERHRHGPRRRALVHGGQGEPHRPPLAAGCCGPAGRTAFARARGP</sequence>
<feature type="non-terminal residue" evidence="2">
    <location>
        <position position="357"/>
    </location>
</feature>
<evidence type="ECO:0000256" key="1">
    <source>
        <dbReference type="SAM" id="MobiDB-lite"/>
    </source>
</evidence>
<feature type="compositionally biased region" description="Basic residues" evidence="1">
    <location>
        <begin position="44"/>
        <end position="90"/>
    </location>
</feature>
<accession>A0A6J4RKF9</accession>
<gene>
    <name evidence="2" type="ORF">AVDCRST_MAG30-438</name>
</gene>
<feature type="compositionally biased region" description="Basic residues" evidence="1">
    <location>
        <begin position="12"/>
        <end position="21"/>
    </location>
</feature>
<dbReference type="EMBL" id="CADCVS010000073">
    <property type="protein sequence ID" value="CAA9475593.1"/>
    <property type="molecule type" value="Genomic_DNA"/>
</dbReference>
<feature type="compositionally biased region" description="Basic residues" evidence="1">
    <location>
        <begin position="285"/>
        <end position="304"/>
    </location>
</feature>
<name>A0A6J4RKF9_9ACTN</name>
<feature type="compositionally biased region" description="Basic and acidic residues" evidence="1">
    <location>
        <begin position="1"/>
        <end position="11"/>
    </location>
</feature>
<evidence type="ECO:0000313" key="2">
    <source>
        <dbReference type="EMBL" id="CAA9475593.1"/>
    </source>
</evidence>
<protein>
    <submittedName>
        <fullName evidence="2">Uncharacterized protein</fullName>
    </submittedName>
</protein>
<feature type="region of interest" description="Disordered" evidence="1">
    <location>
        <begin position="1"/>
        <end position="357"/>
    </location>
</feature>